<evidence type="ECO:0000313" key="2">
    <source>
        <dbReference type="EMBL" id="GAA4648782.1"/>
    </source>
</evidence>
<dbReference type="EMBL" id="BAABFL010000104">
    <property type="protein sequence ID" value="GAA4648782.1"/>
    <property type="molecule type" value="Genomic_DNA"/>
</dbReference>
<keyword evidence="1" id="KW-0175">Coiled coil</keyword>
<evidence type="ECO:0000313" key="3">
    <source>
        <dbReference type="Proteomes" id="UP001500604"/>
    </source>
</evidence>
<feature type="coiled-coil region" evidence="1">
    <location>
        <begin position="46"/>
        <end position="144"/>
    </location>
</feature>
<keyword evidence="3" id="KW-1185">Reference proteome</keyword>
<gene>
    <name evidence="2" type="ORF">GCM10023116_10550</name>
</gene>
<reference evidence="3" key="1">
    <citation type="journal article" date="2019" name="Int. J. Syst. Evol. Microbiol.">
        <title>The Global Catalogue of Microorganisms (GCM) 10K type strain sequencing project: providing services to taxonomists for standard genome sequencing and annotation.</title>
        <authorList>
            <consortium name="The Broad Institute Genomics Platform"/>
            <consortium name="The Broad Institute Genome Sequencing Center for Infectious Disease"/>
            <person name="Wu L."/>
            <person name="Ma J."/>
        </authorList>
    </citation>
    <scope>NUCLEOTIDE SEQUENCE [LARGE SCALE GENOMIC DNA]</scope>
    <source>
        <strain evidence="3">JCM 17805</strain>
    </source>
</reference>
<name>A0ABP8V1N6_9GAMM</name>
<protein>
    <submittedName>
        <fullName evidence="2">Uncharacterized protein</fullName>
    </submittedName>
</protein>
<organism evidence="2 3">
    <name type="scientific">Kistimonas scapharcae</name>
    <dbReference type="NCBI Taxonomy" id="1036133"/>
    <lineage>
        <taxon>Bacteria</taxon>
        <taxon>Pseudomonadati</taxon>
        <taxon>Pseudomonadota</taxon>
        <taxon>Gammaproteobacteria</taxon>
        <taxon>Oceanospirillales</taxon>
        <taxon>Endozoicomonadaceae</taxon>
        <taxon>Kistimonas</taxon>
    </lineage>
</organism>
<dbReference type="Proteomes" id="UP001500604">
    <property type="component" value="Unassembled WGS sequence"/>
</dbReference>
<evidence type="ECO:0000256" key="1">
    <source>
        <dbReference type="SAM" id="Coils"/>
    </source>
</evidence>
<comment type="caution">
    <text evidence="2">The sequence shown here is derived from an EMBL/GenBank/DDBJ whole genome shotgun (WGS) entry which is preliminary data.</text>
</comment>
<proteinExistence type="predicted"/>
<sequence length="725" mass="83771">MLTNTESKRDAFIDICASNLKKLLNLWCQLAEPLKGGFGKNVEKLNQLLCEQKKLIEQEKKKLTELELEKKKLIDQEKEKSKAKSFLGKMKGKFGVKEETLDEKIERKKQEINKKIGRKKQEVNEKLERKKQEINEINRKFEASGMMPLRFSLSPVWVNFLLDDYAVRECNVAIRRFRVDWDGELRLHIVADAHLNIAMPFPDLNCEDTLSVDVNIPVIDLSFYGANAGRVISNIELGSTLKTLPDIIWDVIKKKVRIRPKKTKPEDREYKTHVAVPKVRLSLGLDNSCKKINLVIDNFDLDTCISKKQEAYEVKLPKVLFELPSHTVNFVNDLCDQLGGKLTNSKIFIDENQFEGHYMLRRPAALMNIIPATLRKISHLSQYCSMDTFSLSSSGTYFCVNRTIKSKSKSKSESKSKGYDVKVNHPMLQLYATHKTEEGVAIEAAIHELSYSIKRLDEIDVVDFTFVPRTGGEAEIWPFVRKTLKEASFKKLEFLFNGFLFTNGLLLATDVWEDIFNNTTDLYDLMYRFKPEERDAVINQAFSTIDFMRLVRDRLACSGNDEPRHMCMTLGAFNYESVIGFFDEKRESKKDPRHRFLWAQSHLEKLYVQRDDSSLLQSLSCEAIIGEWLTRRETVKHWFSHFQPYFGDVKNCQIVLQGDERVFIYHLQMNDQGIEKCVFNTPEGVEKIVDESDEDAAENFVLSTLRAARPDIFSGLSAWVETTYI</sequence>
<accession>A0ABP8V1N6</accession>
<dbReference type="RefSeq" id="WP_345194501.1">
    <property type="nucleotide sequence ID" value="NZ_BAABFL010000104.1"/>
</dbReference>